<protein>
    <submittedName>
        <fullName evidence="1">Uncharacterized protein</fullName>
    </submittedName>
</protein>
<reference evidence="1 2" key="1">
    <citation type="journal article" date="2019" name="Nat. Plants">
        <title>Genome sequencing of Musa balbisiana reveals subgenome evolution and function divergence in polyploid bananas.</title>
        <authorList>
            <person name="Yao X."/>
        </authorList>
    </citation>
    <scope>NUCLEOTIDE SEQUENCE [LARGE SCALE GENOMIC DNA]</scope>
    <source>
        <strain evidence="2">cv. DH-PKW</strain>
        <tissue evidence="1">Leaves</tissue>
    </source>
</reference>
<accession>A0A4S8K3Q6</accession>
<dbReference type="EMBL" id="PYDT01000002">
    <property type="protein sequence ID" value="THU69388.1"/>
    <property type="molecule type" value="Genomic_DNA"/>
</dbReference>
<sequence length="75" mass="8382">MAKLGSAHGPGSREETTMIEATEKEIKASSELAFARFTVGEVSNRVSARTNLHRHLNVVGSDLQYRTRRTNYMCL</sequence>
<organism evidence="1 2">
    <name type="scientific">Musa balbisiana</name>
    <name type="common">Banana</name>
    <dbReference type="NCBI Taxonomy" id="52838"/>
    <lineage>
        <taxon>Eukaryota</taxon>
        <taxon>Viridiplantae</taxon>
        <taxon>Streptophyta</taxon>
        <taxon>Embryophyta</taxon>
        <taxon>Tracheophyta</taxon>
        <taxon>Spermatophyta</taxon>
        <taxon>Magnoliopsida</taxon>
        <taxon>Liliopsida</taxon>
        <taxon>Zingiberales</taxon>
        <taxon>Musaceae</taxon>
        <taxon>Musa</taxon>
    </lineage>
</organism>
<evidence type="ECO:0000313" key="2">
    <source>
        <dbReference type="Proteomes" id="UP000317650"/>
    </source>
</evidence>
<dbReference type="AlphaFoldDB" id="A0A4S8K3Q6"/>
<gene>
    <name evidence="1" type="ORF">C4D60_Mb08t13880</name>
</gene>
<evidence type="ECO:0000313" key="1">
    <source>
        <dbReference type="EMBL" id="THU69388.1"/>
    </source>
</evidence>
<comment type="caution">
    <text evidence="1">The sequence shown here is derived from an EMBL/GenBank/DDBJ whole genome shotgun (WGS) entry which is preliminary data.</text>
</comment>
<proteinExistence type="predicted"/>
<keyword evidence="2" id="KW-1185">Reference proteome</keyword>
<name>A0A4S8K3Q6_MUSBA</name>
<dbReference type="Proteomes" id="UP000317650">
    <property type="component" value="Chromosome 8"/>
</dbReference>